<evidence type="ECO:0000313" key="2">
    <source>
        <dbReference type="Proteomes" id="UP000002698"/>
    </source>
</evidence>
<dbReference type="Proteomes" id="UP000002698">
    <property type="component" value="Chromosome"/>
</dbReference>
<keyword evidence="2" id="KW-1185">Reference proteome</keyword>
<protein>
    <submittedName>
        <fullName evidence="1">Uncharacterized protein</fullName>
    </submittedName>
</protein>
<dbReference type="EnsemblBacteria" id="CAI48114">
    <property type="protein sequence ID" value="CAI48114"/>
    <property type="gene ID" value="NP_0046A"/>
</dbReference>
<sequence length="59" mass="6894">MRTASEIQERIEKLESEYDDYDPPSSEYEDTAEVAVLRAIEELEWVLEEYDEDAGFTTS</sequence>
<proteinExistence type="predicted"/>
<dbReference type="KEGG" id="nph:NP_0046A"/>
<name>A0A1U7ET99_NATPD</name>
<dbReference type="OrthoDB" id="227858at2157"/>
<dbReference type="EMBL" id="CR936257">
    <property type="protein sequence ID" value="CAI48114.1"/>
    <property type="molecule type" value="Genomic_DNA"/>
</dbReference>
<organism evidence="1 2">
    <name type="scientific">Natronomonas pharaonis (strain ATCC 35678 / DSM 2160 / CIP 103997 / JCM 8858 / NBRC 14720 / NCIMB 2260 / Gabara)</name>
    <name type="common">Halobacterium pharaonis</name>
    <dbReference type="NCBI Taxonomy" id="348780"/>
    <lineage>
        <taxon>Archaea</taxon>
        <taxon>Methanobacteriati</taxon>
        <taxon>Methanobacteriota</taxon>
        <taxon>Stenosarchaea group</taxon>
        <taxon>Halobacteria</taxon>
        <taxon>Halobacteriales</taxon>
        <taxon>Natronomonadaceae</taxon>
        <taxon>Natronomonas</taxon>
    </lineage>
</organism>
<accession>A0A1U7ET99</accession>
<dbReference type="AlphaFoldDB" id="A0A1U7ET99"/>
<evidence type="ECO:0000313" key="1">
    <source>
        <dbReference type="EMBL" id="CAI48114.1"/>
    </source>
</evidence>
<gene>
    <name evidence="1" type="ordered locus">NP_0046A</name>
</gene>
<dbReference type="eggNOG" id="arCOG06286">
    <property type="taxonomic scope" value="Archaea"/>
</dbReference>
<dbReference type="HOGENOM" id="CLU_2949404_0_0_2"/>
<reference evidence="1 2" key="1">
    <citation type="journal article" date="2005" name="Genome Res.">
        <title>Living with two extremes: conclusions from the genome sequence of Natronomonas pharaonis.</title>
        <authorList>
            <person name="Falb M."/>
            <person name="Pfeiffer F."/>
            <person name="Palm P."/>
            <person name="Rodewald K."/>
            <person name="Hickmann V."/>
            <person name="Tittor J."/>
            <person name="Oesterhelt D."/>
        </authorList>
    </citation>
    <scope>NUCLEOTIDE SEQUENCE [LARGE SCALE GENOMIC DNA]</scope>
    <source>
        <strain evidence="2">ATCC 35678 / DSM 2160 / CIP 103997 / JCM 8858 / NBRC 14720 / NCIMB 2260 / Gabara</strain>
    </source>
</reference>
<dbReference type="STRING" id="348780.NP_0046A"/>